<protein>
    <submittedName>
        <fullName evidence="2">Uncharacterized protein</fullName>
    </submittedName>
</protein>
<keyword evidence="1" id="KW-0175">Coiled coil</keyword>
<reference evidence="2 3" key="1">
    <citation type="submission" date="2022-09" db="EMBL/GenBank/DDBJ databases">
        <title>Evolutionary Diversification of Methanotrophic Ca. Methanophagales (ANME-1) and Their Expansive Virome.</title>
        <authorList>
            <person name="Laso-Perez R."/>
            <person name="Wu F."/>
            <person name="Cremiere A."/>
            <person name="Speth D.R."/>
            <person name="Magyar J.S."/>
            <person name="Krupovic M."/>
            <person name="Orphan V.J."/>
        </authorList>
    </citation>
    <scope>NUCLEOTIDE SEQUENCE [LARGE SCALE GENOMIC DNA]</scope>
    <source>
        <strain evidence="2">PBV300</strain>
    </source>
</reference>
<feature type="coiled-coil region" evidence="1">
    <location>
        <begin position="6"/>
        <end position="36"/>
    </location>
</feature>
<evidence type="ECO:0000256" key="1">
    <source>
        <dbReference type="SAM" id="Coils"/>
    </source>
</evidence>
<proteinExistence type="predicted"/>
<sequence length="95" mass="11449">MQKNSVVDMEEAIERLRRAIDKYERAKRKVNYLINKLHREKDYASDSEVKEGIRRLLEALQWREECRKEMEDVVRELLGLNDFNTNIKIEVEVIV</sequence>
<accession>A0ABY6GMB1</accession>
<keyword evidence="3" id="KW-1185">Reference proteome</keyword>
<evidence type="ECO:0000313" key="3">
    <source>
        <dbReference type="Proteomes" id="UP001156320"/>
    </source>
</evidence>
<gene>
    <name evidence="2" type="ORF">JBCDKDKM_00002</name>
</gene>
<organism evidence="2 3">
    <name type="scientific">Methanophagales virus PBV300</name>
    <dbReference type="NCBI Taxonomy" id="2987731"/>
    <lineage>
        <taxon>Viruses</taxon>
        <taxon>Adnaviria</taxon>
        <taxon>Zilligvirae</taxon>
        <taxon>Taleaviricota</taxon>
        <taxon>Tokiviricetes</taxon>
        <taxon>Maximonvirales</taxon>
        <taxon>Ahmunviridae</taxon>
        <taxon>Yumkaaxvirus</taxon>
        <taxon>Yumkaaxvirus pescaderoense</taxon>
    </lineage>
</organism>
<evidence type="ECO:0000313" key="2">
    <source>
        <dbReference type="EMBL" id="UYL64964.1"/>
    </source>
</evidence>
<dbReference type="EMBL" id="OP413840">
    <property type="protein sequence ID" value="UYL64964.1"/>
    <property type="molecule type" value="Genomic_DNA"/>
</dbReference>
<name>A0ABY6GMB1_9VIRU</name>
<dbReference type="Proteomes" id="UP001156320">
    <property type="component" value="Segment"/>
</dbReference>